<keyword evidence="2" id="KW-1185">Reference proteome</keyword>
<evidence type="ECO:0000313" key="1">
    <source>
        <dbReference type="EMBL" id="TXL80801.1"/>
    </source>
</evidence>
<gene>
    <name evidence="1" type="ORF">D9O29_01490</name>
</gene>
<evidence type="ECO:0008006" key="3">
    <source>
        <dbReference type="Google" id="ProtNLM"/>
    </source>
</evidence>
<organism evidence="1 2">
    <name type="scientific">Pantoea vagans</name>
    <dbReference type="NCBI Taxonomy" id="470934"/>
    <lineage>
        <taxon>Bacteria</taxon>
        <taxon>Pseudomonadati</taxon>
        <taxon>Pseudomonadota</taxon>
        <taxon>Gammaproteobacteria</taxon>
        <taxon>Enterobacterales</taxon>
        <taxon>Erwiniaceae</taxon>
        <taxon>Pantoea</taxon>
    </lineage>
</organism>
<accession>A0ABY3LJW2</accession>
<protein>
    <recommendedName>
        <fullName evidence="3">Lipoprotein</fullName>
    </recommendedName>
</protein>
<name>A0ABY3LJW2_9GAMM</name>
<dbReference type="Proteomes" id="UP000426772">
    <property type="component" value="Unassembled WGS sequence"/>
</dbReference>
<evidence type="ECO:0000313" key="2">
    <source>
        <dbReference type="Proteomes" id="UP000426772"/>
    </source>
</evidence>
<dbReference type="EMBL" id="RCNL01000001">
    <property type="protein sequence ID" value="TXL80801.1"/>
    <property type="molecule type" value="Genomic_DNA"/>
</dbReference>
<proteinExistence type="predicted"/>
<comment type="caution">
    <text evidence="1">The sequence shown here is derived from an EMBL/GenBank/DDBJ whole genome shotgun (WGS) entry which is preliminary data.</text>
</comment>
<sequence>MLLCLSGCGNGGGARVTDTGCEWVRPIYVSNHDIDVMSAPTKRAILGHNETWVVNCNNHNEKN</sequence>
<reference evidence="1 2" key="1">
    <citation type="submission" date="2018-10" db="EMBL/GenBank/DDBJ databases">
        <title>Draft genome sequence of Pantoea vagans isolated from corpses of the sugarcane aphid Melanaphis sacchari Zehntner.</title>
        <authorList>
            <person name="Toledo E."/>
            <person name="Pena G."/>
            <person name="Lozano L."/>
        </authorList>
    </citation>
    <scope>NUCLEOTIDE SEQUENCE [LARGE SCALE GENOMIC DNA]</scope>
    <source>
        <strain evidence="1 2">ET-90</strain>
    </source>
</reference>